<dbReference type="Proteomes" id="UP000053424">
    <property type="component" value="Unassembled WGS sequence"/>
</dbReference>
<feature type="compositionally biased region" description="Acidic residues" evidence="1">
    <location>
        <begin position="73"/>
        <end position="86"/>
    </location>
</feature>
<name>A0A0C2XQL9_HEBCY</name>
<dbReference type="AlphaFoldDB" id="A0A0C2XQL9"/>
<organism evidence="2 3">
    <name type="scientific">Hebeloma cylindrosporum</name>
    <dbReference type="NCBI Taxonomy" id="76867"/>
    <lineage>
        <taxon>Eukaryota</taxon>
        <taxon>Fungi</taxon>
        <taxon>Dikarya</taxon>
        <taxon>Basidiomycota</taxon>
        <taxon>Agaricomycotina</taxon>
        <taxon>Agaricomycetes</taxon>
        <taxon>Agaricomycetidae</taxon>
        <taxon>Agaricales</taxon>
        <taxon>Agaricineae</taxon>
        <taxon>Hymenogastraceae</taxon>
        <taxon>Hebeloma</taxon>
    </lineage>
</organism>
<feature type="compositionally biased region" description="Polar residues" evidence="1">
    <location>
        <begin position="160"/>
        <end position="170"/>
    </location>
</feature>
<protein>
    <submittedName>
        <fullName evidence="2">Uncharacterized protein</fullName>
    </submittedName>
</protein>
<reference evidence="2 3" key="1">
    <citation type="submission" date="2014-04" db="EMBL/GenBank/DDBJ databases">
        <authorList>
            <consortium name="DOE Joint Genome Institute"/>
            <person name="Kuo A."/>
            <person name="Gay G."/>
            <person name="Dore J."/>
            <person name="Kohler A."/>
            <person name="Nagy L.G."/>
            <person name="Floudas D."/>
            <person name="Copeland A."/>
            <person name="Barry K.W."/>
            <person name="Cichocki N."/>
            <person name="Veneault-Fourrey C."/>
            <person name="LaButti K."/>
            <person name="Lindquist E.A."/>
            <person name="Lipzen A."/>
            <person name="Lundell T."/>
            <person name="Morin E."/>
            <person name="Murat C."/>
            <person name="Sun H."/>
            <person name="Tunlid A."/>
            <person name="Henrissat B."/>
            <person name="Grigoriev I.V."/>
            <person name="Hibbett D.S."/>
            <person name="Martin F."/>
            <person name="Nordberg H.P."/>
            <person name="Cantor M.N."/>
            <person name="Hua S.X."/>
        </authorList>
    </citation>
    <scope>NUCLEOTIDE SEQUENCE [LARGE SCALE GENOMIC DNA]</scope>
    <source>
        <strain evidence="3">h7</strain>
    </source>
</reference>
<evidence type="ECO:0000313" key="3">
    <source>
        <dbReference type="Proteomes" id="UP000053424"/>
    </source>
</evidence>
<accession>A0A0C2XQL9</accession>
<evidence type="ECO:0000313" key="2">
    <source>
        <dbReference type="EMBL" id="KIM39918.1"/>
    </source>
</evidence>
<feature type="compositionally biased region" description="Basic and acidic residues" evidence="1">
    <location>
        <begin position="121"/>
        <end position="131"/>
    </location>
</feature>
<dbReference type="OrthoDB" id="3251442at2759"/>
<evidence type="ECO:0000256" key="1">
    <source>
        <dbReference type="SAM" id="MobiDB-lite"/>
    </source>
</evidence>
<gene>
    <name evidence="2" type="ORF">M413DRAFT_29075</name>
</gene>
<feature type="compositionally biased region" description="Acidic residues" evidence="1">
    <location>
        <begin position="145"/>
        <end position="156"/>
    </location>
</feature>
<feature type="compositionally biased region" description="Low complexity" evidence="1">
    <location>
        <begin position="60"/>
        <end position="72"/>
    </location>
</feature>
<keyword evidence="3" id="KW-1185">Reference proteome</keyword>
<feature type="region of interest" description="Disordered" evidence="1">
    <location>
        <begin position="55"/>
        <end position="177"/>
    </location>
</feature>
<proteinExistence type="predicted"/>
<dbReference type="EMBL" id="KN831784">
    <property type="protein sequence ID" value="KIM39918.1"/>
    <property type="molecule type" value="Genomic_DNA"/>
</dbReference>
<dbReference type="HOGENOM" id="CLU_852733_0_0_1"/>
<reference evidence="3" key="2">
    <citation type="submission" date="2015-01" db="EMBL/GenBank/DDBJ databases">
        <title>Evolutionary Origins and Diversification of the Mycorrhizal Mutualists.</title>
        <authorList>
            <consortium name="DOE Joint Genome Institute"/>
            <consortium name="Mycorrhizal Genomics Consortium"/>
            <person name="Kohler A."/>
            <person name="Kuo A."/>
            <person name="Nagy L.G."/>
            <person name="Floudas D."/>
            <person name="Copeland A."/>
            <person name="Barry K.W."/>
            <person name="Cichocki N."/>
            <person name="Veneault-Fourrey C."/>
            <person name="LaButti K."/>
            <person name="Lindquist E.A."/>
            <person name="Lipzen A."/>
            <person name="Lundell T."/>
            <person name="Morin E."/>
            <person name="Murat C."/>
            <person name="Riley R."/>
            <person name="Ohm R."/>
            <person name="Sun H."/>
            <person name="Tunlid A."/>
            <person name="Henrissat B."/>
            <person name="Grigoriev I.V."/>
            <person name="Hibbett D.S."/>
            <person name="Martin F."/>
        </authorList>
    </citation>
    <scope>NUCLEOTIDE SEQUENCE [LARGE SCALE GENOMIC DNA]</scope>
    <source>
        <strain evidence="3">h7</strain>
    </source>
</reference>
<dbReference type="STRING" id="686832.A0A0C2XQL9"/>
<sequence length="326" mass="37208">MPLSRKRKRKLYPKRPCPCCGAILSEKTIERHVSGTHIPTRIKVTHAEAAHKRARFTSNLSSDPLGDLSGDSDGNESFESDSESMLDDVLPREGPSDLTPQPDFEPAPVNTADVDANRGTGPEREELEGTIRDTWSGRRARVEDYESDPEDEDFEEDVSRSQSPENSNSDQESEFEWEGMRIPSGLGLDDLVDEDLQQIIAEFAEELSEEDLDMLRTFSLKVEERLSEETWAKMMHTFHRHSIPSLKLTKARIEFLTAYRPVAYDCCVNSCICYVGPHETKTQCPYCKEARKNSAGRARKTFTYSPIIPRLKAYFKNREMIKLMKY</sequence>